<keyword evidence="2 3" id="KW-0560">Oxidoreductase</keyword>
<dbReference type="Pfam" id="PF13561">
    <property type="entry name" value="adh_short_C2"/>
    <property type="match status" value="1"/>
</dbReference>
<dbReference type="InterPro" id="IPR002347">
    <property type="entry name" value="SDR_fam"/>
</dbReference>
<dbReference type="EC" id="1.1.1.47" evidence="3"/>
<dbReference type="PRINTS" id="PR00081">
    <property type="entry name" value="GDHRDH"/>
</dbReference>
<dbReference type="PANTHER" id="PTHR24321">
    <property type="entry name" value="DEHYDROGENASES, SHORT CHAIN"/>
    <property type="match status" value="1"/>
</dbReference>
<dbReference type="Proteomes" id="UP001241110">
    <property type="component" value="Unassembled WGS sequence"/>
</dbReference>
<dbReference type="NCBIfam" id="NF005559">
    <property type="entry name" value="PRK07231.1"/>
    <property type="match status" value="1"/>
</dbReference>
<dbReference type="AlphaFoldDB" id="A0AAE3QUJ7"/>
<sequence length="261" mass="28436">MTPNEKDLTNKVVVITGGTTGIGYASAELFLKYGAKVVIAGRRKEEGQKAVEQLQQISPFIHFIQTDVSQSDNVQQLIQETVRLYGQLDIAFNNAGIEGRFALIEEVTEDEYDTLMNINLKGVWLACKYEIEQFKKQNTGGVIVNTSSWLSKGAFSGSGIYSASKAALDGLVRVLAVETGPYNIRVNNINPGYILTPMFSRFFDPESAEAQPIKKQAPVQRFGTAAEVAELVVWLSSPSSSFVTGESILVDGGLTIGGQRM</sequence>
<gene>
    <name evidence="3" type="ORF">QNI16_24300</name>
</gene>
<evidence type="ECO:0000256" key="2">
    <source>
        <dbReference type="ARBA" id="ARBA00023002"/>
    </source>
</evidence>
<dbReference type="RefSeq" id="WP_313983794.1">
    <property type="nucleotide sequence ID" value="NZ_JASJOS010000011.1"/>
</dbReference>
<dbReference type="SUPFAM" id="SSF51735">
    <property type="entry name" value="NAD(P)-binding Rossmann-fold domains"/>
    <property type="match status" value="1"/>
</dbReference>
<comment type="similarity">
    <text evidence="1">Belongs to the short-chain dehydrogenases/reductases (SDR) family.</text>
</comment>
<organism evidence="3 4">
    <name type="scientific">Xanthocytophaga flava</name>
    <dbReference type="NCBI Taxonomy" id="3048013"/>
    <lineage>
        <taxon>Bacteria</taxon>
        <taxon>Pseudomonadati</taxon>
        <taxon>Bacteroidota</taxon>
        <taxon>Cytophagia</taxon>
        <taxon>Cytophagales</taxon>
        <taxon>Rhodocytophagaceae</taxon>
        <taxon>Xanthocytophaga</taxon>
    </lineage>
</organism>
<evidence type="ECO:0000313" key="4">
    <source>
        <dbReference type="Proteomes" id="UP001241110"/>
    </source>
</evidence>
<evidence type="ECO:0000313" key="3">
    <source>
        <dbReference type="EMBL" id="MDJ1483643.1"/>
    </source>
</evidence>
<comment type="caution">
    <text evidence="3">The sequence shown here is derived from an EMBL/GenBank/DDBJ whole genome shotgun (WGS) entry which is preliminary data.</text>
</comment>
<reference evidence="3" key="1">
    <citation type="submission" date="2023-05" db="EMBL/GenBank/DDBJ databases">
        <authorList>
            <person name="Zhang X."/>
        </authorList>
    </citation>
    <scope>NUCLEOTIDE SEQUENCE</scope>
    <source>
        <strain evidence="3">YF14B1</strain>
    </source>
</reference>
<dbReference type="InterPro" id="IPR036291">
    <property type="entry name" value="NAD(P)-bd_dom_sf"/>
</dbReference>
<dbReference type="Gene3D" id="3.40.50.720">
    <property type="entry name" value="NAD(P)-binding Rossmann-like Domain"/>
    <property type="match status" value="1"/>
</dbReference>
<dbReference type="CDD" id="cd05233">
    <property type="entry name" value="SDR_c"/>
    <property type="match status" value="1"/>
</dbReference>
<dbReference type="PANTHER" id="PTHR24321:SF11">
    <property type="entry name" value="BLR0893 PROTEIN"/>
    <property type="match status" value="1"/>
</dbReference>
<dbReference type="PRINTS" id="PR00080">
    <property type="entry name" value="SDRFAMILY"/>
</dbReference>
<proteinExistence type="inferred from homology"/>
<protein>
    <submittedName>
        <fullName evidence="3">Glucose 1-dehydrogenase</fullName>
        <ecNumber evidence="3">1.1.1.47</ecNumber>
    </submittedName>
</protein>
<dbReference type="PROSITE" id="PS00061">
    <property type="entry name" value="ADH_SHORT"/>
    <property type="match status" value="1"/>
</dbReference>
<dbReference type="InterPro" id="IPR020904">
    <property type="entry name" value="Sc_DH/Rdtase_CS"/>
</dbReference>
<accession>A0AAE3QUJ7</accession>
<dbReference type="GO" id="GO:0047936">
    <property type="term" value="F:glucose 1-dehydrogenase [NAD(P)+] activity"/>
    <property type="evidence" value="ECO:0007669"/>
    <property type="project" value="UniProtKB-EC"/>
</dbReference>
<evidence type="ECO:0000256" key="1">
    <source>
        <dbReference type="ARBA" id="ARBA00006484"/>
    </source>
</evidence>
<name>A0AAE3QUJ7_9BACT</name>
<dbReference type="FunFam" id="3.40.50.720:FF:000084">
    <property type="entry name" value="Short-chain dehydrogenase reductase"/>
    <property type="match status" value="1"/>
</dbReference>
<dbReference type="EMBL" id="JASJOS010000011">
    <property type="protein sequence ID" value="MDJ1483643.1"/>
    <property type="molecule type" value="Genomic_DNA"/>
</dbReference>